<dbReference type="SUPFAM" id="SSF46785">
    <property type="entry name" value="Winged helix' DNA-binding domain"/>
    <property type="match status" value="1"/>
</dbReference>
<dbReference type="InterPro" id="IPR036388">
    <property type="entry name" value="WH-like_DNA-bd_sf"/>
</dbReference>
<dbReference type="EMBL" id="FOWC01000001">
    <property type="protein sequence ID" value="SFO36852.1"/>
    <property type="molecule type" value="Genomic_DNA"/>
</dbReference>
<dbReference type="GO" id="GO:0003677">
    <property type="term" value="F:DNA binding"/>
    <property type="evidence" value="ECO:0007669"/>
    <property type="project" value="UniProtKB-KW"/>
</dbReference>
<evidence type="ECO:0000313" key="5">
    <source>
        <dbReference type="EMBL" id="SFO36852.1"/>
    </source>
</evidence>
<dbReference type="InterPro" id="IPR036390">
    <property type="entry name" value="WH_DNA-bd_sf"/>
</dbReference>
<dbReference type="PANTHER" id="PTHR33204">
    <property type="entry name" value="TRANSCRIPTIONAL REGULATOR, MARR FAMILY"/>
    <property type="match status" value="1"/>
</dbReference>
<dbReference type="RefSeq" id="WP_093572610.1">
    <property type="nucleotide sequence ID" value="NZ_FOWC01000001.1"/>
</dbReference>
<evidence type="ECO:0000256" key="1">
    <source>
        <dbReference type="ARBA" id="ARBA00023015"/>
    </source>
</evidence>
<keyword evidence="2" id="KW-0238">DNA-binding</keyword>
<dbReference type="PANTHER" id="PTHR33204:SF18">
    <property type="entry name" value="TRANSCRIPTIONAL REGULATORY PROTEIN"/>
    <property type="match status" value="1"/>
</dbReference>
<accession>A0A1I5GLM5</accession>
<dbReference type="AlphaFoldDB" id="A0A1I5GLM5"/>
<sequence length="164" mass="17902">MPDDPRSGCPINAAIEVVGDRWSLLVLRDVMFGDRRHFRQLQSQSEEGIASNILADRLRTLTEAGLLTRDSAGRGQRATYSLTEAAIQLVPVLVALGSWGLRHRPTTPELRVRAELLEAGGPPLWEEFMAELRERHLGIPRPGGGGPTAMERLAAAYAEAVARG</sequence>
<keyword evidence="1" id="KW-0805">Transcription regulation</keyword>
<dbReference type="PROSITE" id="PS51118">
    <property type="entry name" value="HTH_HXLR"/>
    <property type="match status" value="1"/>
</dbReference>
<protein>
    <submittedName>
        <fullName evidence="5">Transcriptional regulator, HxlR family</fullName>
    </submittedName>
</protein>
<dbReference type="Gene3D" id="1.10.10.10">
    <property type="entry name" value="Winged helix-like DNA-binding domain superfamily/Winged helix DNA-binding domain"/>
    <property type="match status" value="1"/>
</dbReference>
<evidence type="ECO:0000259" key="4">
    <source>
        <dbReference type="PROSITE" id="PS51118"/>
    </source>
</evidence>
<organism evidence="5 6">
    <name type="scientific">Amycolatopsis rubida</name>
    <dbReference type="NCBI Taxonomy" id="112413"/>
    <lineage>
        <taxon>Bacteria</taxon>
        <taxon>Bacillati</taxon>
        <taxon>Actinomycetota</taxon>
        <taxon>Actinomycetes</taxon>
        <taxon>Pseudonocardiales</taxon>
        <taxon>Pseudonocardiaceae</taxon>
        <taxon>Amycolatopsis</taxon>
    </lineage>
</organism>
<evidence type="ECO:0000256" key="3">
    <source>
        <dbReference type="ARBA" id="ARBA00023163"/>
    </source>
</evidence>
<keyword evidence="3" id="KW-0804">Transcription</keyword>
<evidence type="ECO:0000256" key="2">
    <source>
        <dbReference type="ARBA" id="ARBA00023125"/>
    </source>
</evidence>
<dbReference type="OrthoDB" id="9792527at2"/>
<dbReference type="Pfam" id="PF01638">
    <property type="entry name" value="HxlR"/>
    <property type="match status" value="1"/>
</dbReference>
<dbReference type="Proteomes" id="UP000199137">
    <property type="component" value="Unassembled WGS sequence"/>
</dbReference>
<dbReference type="InterPro" id="IPR002577">
    <property type="entry name" value="HTH_HxlR"/>
</dbReference>
<proteinExistence type="predicted"/>
<evidence type="ECO:0000313" key="6">
    <source>
        <dbReference type="Proteomes" id="UP000199137"/>
    </source>
</evidence>
<feature type="domain" description="HTH hxlR-type" evidence="4">
    <location>
        <begin position="9"/>
        <end position="108"/>
    </location>
</feature>
<gene>
    <name evidence="5" type="ORF">SAMN05421854_1011679</name>
</gene>
<reference evidence="5 6" key="1">
    <citation type="submission" date="2016-10" db="EMBL/GenBank/DDBJ databases">
        <authorList>
            <person name="de Groot N.N."/>
        </authorList>
    </citation>
    <scope>NUCLEOTIDE SEQUENCE [LARGE SCALE GENOMIC DNA]</scope>
    <source>
        <strain evidence="5 6">DSM 44637</strain>
    </source>
</reference>
<name>A0A1I5GLM5_9PSEU</name>
<dbReference type="STRING" id="112413.SAMN05421854_1011679"/>